<organism evidence="3">
    <name type="scientific">Rhodotorula toruloides</name>
    <name type="common">Yeast</name>
    <name type="synonym">Rhodosporidium toruloides</name>
    <dbReference type="NCBI Taxonomy" id="5286"/>
    <lineage>
        <taxon>Eukaryota</taxon>
        <taxon>Fungi</taxon>
        <taxon>Dikarya</taxon>
        <taxon>Basidiomycota</taxon>
        <taxon>Pucciniomycotina</taxon>
        <taxon>Microbotryomycetes</taxon>
        <taxon>Sporidiobolales</taxon>
        <taxon>Sporidiobolaceae</taxon>
        <taxon>Rhodotorula</taxon>
    </lineage>
</organism>
<feature type="region of interest" description="Disordered" evidence="1">
    <location>
        <begin position="171"/>
        <end position="190"/>
    </location>
</feature>
<dbReference type="EMBL" id="LK052938">
    <property type="protein sequence ID" value="CDR38670.1"/>
    <property type="molecule type" value="Genomic_DNA"/>
</dbReference>
<evidence type="ECO:0000259" key="2">
    <source>
        <dbReference type="PROSITE" id="PS50172"/>
    </source>
</evidence>
<reference evidence="3" key="1">
    <citation type="journal article" date="2014" name="Genome Announc.">
        <title>Draft genome sequence of Rhodosporidium toruloides CECT1137, an oleaginous yeast of biotechnological interest.</title>
        <authorList>
            <person name="Morin N."/>
            <person name="Calcas X."/>
            <person name="Devillers H."/>
            <person name="Durrens P."/>
            <person name="Sherman D.J."/>
            <person name="Nicaud J.-M."/>
            <person name="Neuveglise C."/>
        </authorList>
    </citation>
    <scope>NUCLEOTIDE SEQUENCE</scope>
    <source>
        <strain evidence="3">CECT1137</strain>
    </source>
</reference>
<gene>
    <name evidence="3" type="ORF">RHTO0S_03e11958g</name>
</gene>
<dbReference type="InterPro" id="IPR001357">
    <property type="entry name" value="BRCT_dom"/>
</dbReference>
<sequence>MFASLTAFLAPTVSLETRLTWTERGGQLAKHEMVREDDPEPAIDYWIGAHGQTDELVDRLRVLGFEVHDEQWIKACLGAGTMVNAAPYRFSVLDQRDLDDKRAILASHRGEASLLTAQNSPRNAVTYTASSPPLMHIVPATPAGPSNAAPPVTPTRRSTFRSFDTLQALSAIPEDSPLSRASARSGHSRTSTMDSDIAVELYLLHPPSAAGAGPRASTITRVSGEAQPSSPSRLATVQTQQGGNARPHVFLAREDSPSPQAACRPFHPRDELHERLTEGTGATPALPADLVFAASSHTLHGGQPFLDHCQRQGFQMLKHAHDGFRVRRREEGTTAGD</sequence>
<accession>A0A061AVA1</accession>
<dbReference type="AlphaFoldDB" id="A0A061AVA1"/>
<evidence type="ECO:0000256" key="1">
    <source>
        <dbReference type="SAM" id="MobiDB-lite"/>
    </source>
</evidence>
<protein>
    <submittedName>
        <fullName evidence="3">RHTO0S03e11958g1_1</fullName>
    </submittedName>
</protein>
<proteinExistence type="predicted"/>
<dbReference type="PROSITE" id="PS50172">
    <property type="entry name" value="BRCT"/>
    <property type="match status" value="1"/>
</dbReference>
<feature type="domain" description="BRCT" evidence="2">
    <location>
        <begin position="1"/>
        <end position="90"/>
    </location>
</feature>
<evidence type="ECO:0000313" key="3">
    <source>
        <dbReference type="EMBL" id="CDR38670.1"/>
    </source>
</evidence>
<name>A0A061AVA1_RHOTO</name>
<dbReference type="OrthoDB" id="2527454at2759"/>